<reference evidence="7" key="2">
    <citation type="submission" date="2022-06" db="UniProtKB">
        <authorList>
            <consortium name="EnsemblMetazoa"/>
        </authorList>
    </citation>
    <scope>IDENTIFICATION</scope>
    <source>
        <strain evidence="7">DF5081</strain>
    </source>
</reference>
<feature type="transmembrane region" description="Helical" evidence="5">
    <location>
        <begin position="132"/>
        <end position="152"/>
    </location>
</feature>
<dbReference type="Gene3D" id="3.30.750.24">
    <property type="entry name" value="STAS domain"/>
    <property type="match status" value="1"/>
</dbReference>
<dbReference type="CDD" id="cd07042">
    <property type="entry name" value="STAS_SulP_like_sulfate_transporter"/>
    <property type="match status" value="1"/>
</dbReference>
<keyword evidence="2 5" id="KW-0812">Transmembrane</keyword>
<evidence type="ECO:0000256" key="3">
    <source>
        <dbReference type="ARBA" id="ARBA00022989"/>
    </source>
</evidence>
<dbReference type="GO" id="GO:0055085">
    <property type="term" value="P:transmembrane transport"/>
    <property type="evidence" value="ECO:0007669"/>
    <property type="project" value="InterPro"/>
</dbReference>
<evidence type="ECO:0000256" key="4">
    <source>
        <dbReference type="ARBA" id="ARBA00023136"/>
    </source>
</evidence>
<feature type="transmembrane region" description="Helical" evidence="5">
    <location>
        <begin position="508"/>
        <end position="538"/>
    </location>
</feature>
<feature type="transmembrane region" description="Helical" evidence="5">
    <location>
        <begin position="409"/>
        <end position="427"/>
    </location>
</feature>
<feature type="transmembrane region" description="Helical" evidence="5">
    <location>
        <begin position="158"/>
        <end position="174"/>
    </location>
</feature>
<keyword evidence="3 5" id="KW-1133">Transmembrane helix</keyword>
<evidence type="ECO:0000259" key="6">
    <source>
        <dbReference type="PROSITE" id="PS50801"/>
    </source>
</evidence>
<dbReference type="InterPro" id="IPR011547">
    <property type="entry name" value="SLC26A/SulP_dom"/>
</dbReference>
<feature type="transmembrane region" description="Helical" evidence="5">
    <location>
        <begin position="297"/>
        <end position="316"/>
    </location>
</feature>
<feature type="domain" description="STAS" evidence="6">
    <location>
        <begin position="571"/>
        <end position="734"/>
    </location>
</feature>
<evidence type="ECO:0000256" key="2">
    <source>
        <dbReference type="ARBA" id="ARBA00022692"/>
    </source>
</evidence>
<accession>A0A8R1E025</accession>
<comment type="subcellular location">
    <subcellularLocation>
        <location evidence="1">Membrane</location>
        <topology evidence="1">Multi-pass membrane protein</topology>
    </subcellularLocation>
</comment>
<feature type="transmembrane region" description="Helical" evidence="5">
    <location>
        <begin position="366"/>
        <end position="388"/>
    </location>
</feature>
<dbReference type="PROSITE" id="PS50801">
    <property type="entry name" value="STAS"/>
    <property type="match status" value="1"/>
</dbReference>
<evidence type="ECO:0000313" key="8">
    <source>
        <dbReference type="Proteomes" id="UP000005237"/>
    </source>
</evidence>
<proteinExistence type="predicted"/>
<protein>
    <submittedName>
        <fullName evidence="7">STAS domain-containing protein</fullName>
    </submittedName>
</protein>
<keyword evidence="4 5" id="KW-0472">Membrane</keyword>
<evidence type="ECO:0000313" key="7">
    <source>
        <dbReference type="EnsemblMetazoa" id="CJA16242a.1"/>
    </source>
</evidence>
<keyword evidence="8" id="KW-1185">Reference proteome</keyword>
<reference evidence="8" key="1">
    <citation type="submission" date="2010-08" db="EMBL/GenBank/DDBJ databases">
        <authorList>
            <consortium name="Caenorhabditis japonica Sequencing Consortium"/>
            <person name="Wilson R.K."/>
        </authorList>
    </citation>
    <scope>NUCLEOTIDE SEQUENCE [LARGE SCALE GENOMIC DNA]</scope>
    <source>
        <strain evidence="8">DF5081</strain>
    </source>
</reference>
<dbReference type="EnsemblMetazoa" id="CJA16242a.1">
    <property type="protein sequence ID" value="CJA16242a.1"/>
    <property type="gene ID" value="WBGene00135446"/>
</dbReference>
<dbReference type="SUPFAM" id="SSF52091">
    <property type="entry name" value="SpoIIaa-like"/>
    <property type="match status" value="1"/>
</dbReference>
<evidence type="ECO:0000256" key="1">
    <source>
        <dbReference type="ARBA" id="ARBA00004141"/>
    </source>
</evidence>
<dbReference type="GO" id="GO:0016020">
    <property type="term" value="C:membrane"/>
    <property type="evidence" value="ECO:0007669"/>
    <property type="project" value="UniProtKB-SubCell"/>
</dbReference>
<feature type="transmembrane region" description="Helical" evidence="5">
    <location>
        <begin position="328"/>
        <end position="346"/>
    </location>
</feature>
<sequence length="774" mass="86035">MVERLMDDSMNIRSRIVPSWQLLRHALKPTLYAALDVSPQSLHSGSPQLMDSISLLVGPPPSASRALNQDDFDARYSFAKYRKKKTNTEILRQFLIGENWLLYQSPNSWTQILPITTWINKYHVKDSLGKDILGAVYLAFLLLPQAIGYGVLINDVRSAIFSLFIPQIVYAFFGSAQHSSLGALSFTSIMVYCSLEYSHSHLSSISLCCAVIQLAQFLLPLEFIFSYISTSALSGFSVGLFVRIVFRFLPQFLVFRGHDCKSTTAVGMLLPNTTNDVKRVLQCFYAAVPCLRSADNLLIIATVVAALIFILFKWRLSRLLASKIGFSMPHEFLVLLVVTLIIFFFQPNQTSESIAQKLDVSLPRVALWQFPTWVTWLDSFAISIYAMTSHMQITKSIAEEKMYKVHRKQELFCFSLISLISSMFGLLPPSSSYGSSQINVESSKFSLVANVLMLIPLFLMIHFGAPLFNALPFCAIGVMIMTSFNGWFSDIKLIRKTFYSSSWDASIAVSAIACAIVFPNVCTGFIAMLLMQVFAVSLKVQWPHMEVMAKLSDSHYAEENRYEGDCLDTPVRIIRLSGPLLSVNCENVRNELYKQAVVVKGLIGIGIGTRTGSLRSQCPSAIGPKESVTARESVNLSANITIIQENDVSIAPPSTDSPPIVRFLVLSMNGVTGIDKDMLTCLSQVYGDLNSENIRILLAGVPAFVRDSMELLGFYNTVPRTQFYPNVQEALLCARNTVLPFHMSVSMNGYRDVIALSCAASNADLNRQPSPEAV</sequence>
<dbReference type="InterPro" id="IPR002645">
    <property type="entry name" value="STAS_dom"/>
</dbReference>
<name>A0A8R1E025_CAEJA</name>
<dbReference type="Proteomes" id="UP000005237">
    <property type="component" value="Unassembled WGS sequence"/>
</dbReference>
<evidence type="ECO:0000256" key="5">
    <source>
        <dbReference type="SAM" id="Phobius"/>
    </source>
</evidence>
<dbReference type="PANTHER" id="PTHR11814">
    <property type="entry name" value="SULFATE TRANSPORTER"/>
    <property type="match status" value="1"/>
</dbReference>
<feature type="transmembrane region" description="Helical" evidence="5">
    <location>
        <begin position="470"/>
        <end position="488"/>
    </location>
</feature>
<dbReference type="Pfam" id="PF00916">
    <property type="entry name" value="Sulfate_transp"/>
    <property type="match status" value="1"/>
</dbReference>
<dbReference type="InterPro" id="IPR001902">
    <property type="entry name" value="SLC26A/SulP_fam"/>
</dbReference>
<organism evidence="7 8">
    <name type="scientific">Caenorhabditis japonica</name>
    <dbReference type="NCBI Taxonomy" id="281687"/>
    <lineage>
        <taxon>Eukaryota</taxon>
        <taxon>Metazoa</taxon>
        <taxon>Ecdysozoa</taxon>
        <taxon>Nematoda</taxon>
        <taxon>Chromadorea</taxon>
        <taxon>Rhabditida</taxon>
        <taxon>Rhabditina</taxon>
        <taxon>Rhabditomorpha</taxon>
        <taxon>Rhabditoidea</taxon>
        <taxon>Rhabditidae</taxon>
        <taxon>Peloderinae</taxon>
        <taxon>Caenorhabditis</taxon>
    </lineage>
</organism>
<feature type="transmembrane region" description="Helical" evidence="5">
    <location>
        <begin position="232"/>
        <end position="249"/>
    </location>
</feature>
<dbReference type="Pfam" id="PF01740">
    <property type="entry name" value="STAS"/>
    <property type="match status" value="1"/>
</dbReference>
<feature type="transmembrane region" description="Helical" evidence="5">
    <location>
        <begin position="204"/>
        <end position="225"/>
    </location>
</feature>
<dbReference type="AlphaFoldDB" id="A0A8R1E025"/>
<dbReference type="InterPro" id="IPR036513">
    <property type="entry name" value="STAS_dom_sf"/>
</dbReference>